<keyword evidence="3" id="KW-0732">Signal</keyword>
<sequence length="291" mass="33570">MGDIKYIFIFIVLTFNQIHGDYYFKCEKEYETYMGCPVYKIESQYECEIPLMANYGEGNFIFYIKPLLKGDLSISLDIVGAQSTHREIAKDIFDIEVDANRWYKIKIIRDKAPTKYSDMQFEFQTYYLKVNGEQVAKCPNQTEVGNQIRMQTVAALWSFDCDPRQYQPTPQPTFGLAMREENNTTNSMPTWLLVIVAVATLLIILVTLLLVLRYRRRNRDPALIQSTDHKSRLSRHVSENSRYASYDNHGTEEDQVPSIVGPHTGTDDINTANQKRGSDHDSENSLYIGVN</sequence>
<dbReference type="AlphaFoldDB" id="A0AAV2PPV8"/>
<organism evidence="4 5">
    <name type="scientific">Meganyctiphanes norvegica</name>
    <name type="common">Northern krill</name>
    <name type="synonym">Thysanopoda norvegica</name>
    <dbReference type="NCBI Taxonomy" id="48144"/>
    <lineage>
        <taxon>Eukaryota</taxon>
        <taxon>Metazoa</taxon>
        <taxon>Ecdysozoa</taxon>
        <taxon>Arthropoda</taxon>
        <taxon>Crustacea</taxon>
        <taxon>Multicrustacea</taxon>
        <taxon>Malacostraca</taxon>
        <taxon>Eumalacostraca</taxon>
        <taxon>Eucarida</taxon>
        <taxon>Euphausiacea</taxon>
        <taxon>Euphausiidae</taxon>
        <taxon>Meganyctiphanes</taxon>
    </lineage>
</organism>
<comment type="caution">
    <text evidence="4">The sequence shown here is derived from an EMBL/GenBank/DDBJ whole genome shotgun (WGS) entry which is preliminary data.</text>
</comment>
<dbReference type="Proteomes" id="UP001497623">
    <property type="component" value="Unassembled WGS sequence"/>
</dbReference>
<keyword evidence="5" id="KW-1185">Reference proteome</keyword>
<accession>A0AAV2PPV8</accession>
<protein>
    <submittedName>
        <fullName evidence="4">Uncharacterized protein</fullName>
    </submittedName>
</protein>
<dbReference type="EMBL" id="CAXKWB010000648">
    <property type="protein sequence ID" value="CAL4061545.1"/>
    <property type="molecule type" value="Genomic_DNA"/>
</dbReference>
<keyword evidence="2" id="KW-1133">Transmembrane helix</keyword>
<evidence type="ECO:0000256" key="3">
    <source>
        <dbReference type="SAM" id="SignalP"/>
    </source>
</evidence>
<proteinExistence type="predicted"/>
<keyword evidence="2" id="KW-0472">Membrane</keyword>
<feature type="transmembrane region" description="Helical" evidence="2">
    <location>
        <begin position="191"/>
        <end position="212"/>
    </location>
</feature>
<evidence type="ECO:0000256" key="2">
    <source>
        <dbReference type="SAM" id="Phobius"/>
    </source>
</evidence>
<feature type="chain" id="PRO_5043741091" evidence="3">
    <location>
        <begin position="21"/>
        <end position="291"/>
    </location>
</feature>
<keyword evidence="2" id="KW-0812">Transmembrane</keyword>
<gene>
    <name evidence="4" type="ORF">MNOR_LOCUS2201</name>
</gene>
<name>A0AAV2PPV8_MEGNR</name>
<evidence type="ECO:0000313" key="4">
    <source>
        <dbReference type="EMBL" id="CAL4061545.1"/>
    </source>
</evidence>
<reference evidence="4 5" key="1">
    <citation type="submission" date="2024-05" db="EMBL/GenBank/DDBJ databases">
        <authorList>
            <person name="Wallberg A."/>
        </authorList>
    </citation>
    <scope>NUCLEOTIDE SEQUENCE [LARGE SCALE GENOMIC DNA]</scope>
</reference>
<feature type="region of interest" description="Disordered" evidence="1">
    <location>
        <begin position="245"/>
        <end position="291"/>
    </location>
</feature>
<feature type="signal peptide" evidence="3">
    <location>
        <begin position="1"/>
        <end position="20"/>
    </location>
</feature>
<evidence type="ECO:0000313" key="5">
    <source>
        <dbReference type="Proteomes" id="UP001497623"/>
    </source>
</evidence>
<evidence type="ECO:0000256" key="1">
    <source>
        <dbReference type="SAM" id="MobiDB-lite"/>
    </source>
</evidence>